<sequence length="100" mass="10390">MIGTIVSAIVIGLIVGALARLVMPGPQHIGIIMTILLGFVGSLVGSWLTYKLGYTNANGGWEVIPFLVGVAVAVLLIAIYVGITGRSGSQVGGRRMGLRR</sequence>
<dbReference type="RefSeq" id="WP_065014801.1">
    <property type="nucleotide sequence ID" value="NZ_LZKJ01000116.1"/>
</dbReference>
<dbReference type="EMBL" id="LZKJ01000116">
    <property type="protein sequence ID" value="OBI45982.1"/>
    <property type="molecule type" value="Genomic_DNA"/>
</dbReference>
<comment type="caution">
    <text evidence="8">The sequence shown here is derived from an EMBL/GenBank/DDBJ whole genome shotgun (WGS) entry which is preliminary data.</text>
</comment>
<evidence type="ECO:0000256" key="7">
    <source>
        <dbReference type="SAM" id="Phobius"/>
    </source>
</evidence>
<dbReference type="Proteomes" id="UP000093592">
    <property type="component" value="Unassembled WGS sequence"/>
</dbReference>
<evidence type="ECO:0000313" key="8">
    <source>
        <dbReference type="EMBL" id="OBI45982.1"/>
    </source>
</evidence>
<keyword evidence="3" id="KW-1003">Cell membrane</keyword>
<dbReference type="PANTHER" id="PTHR33884:SF3">
    <property type="entry name" value="UPF0410 PROTEIN YMGE"/>
    <property type="match status" value="1"/>
</dbReference>
<accession>A0A1A2Z8Z0</accession>
<dbReference type="AlphaFoldDB" id="A0A1A2Z8Z0"/>
<dbReference type="PANTHER" id="PTHR33884">
    <property type="entry name" value="UPF0410 PROTEIN YMGE"/>
    <property type="match status" value="1"/>
</dbReference>
<dbReference type="InterPro" id="IPR007341">
    <property type="entry name" value="Transgly_assoc"/>
</dbReference>
<proteinExistence type="inferred from homology"/>
<feature type="transmembrane region" description="Helical" evidence="7">
    <location>
        <begin position="62"/>
        <end position="83"/>
    </location>
</feature>
<evidence type="ECO:0000313" key="9">
    <source>
        <dbReference type="Proteomes" id="UP000093592"/>
    </source>
</evidence>
<comment type="similarity">
    <text evidence="2">Belongs to the UPF0410 family.</text>
</comment>
<feature type="transmembrane region" description="Helical" evidence="7">
    <location>
        <begin position="29"/>
        <end position="50"/>
    </location>
</feature>
<organism evidence="8 9">
    <name type="scientific">Mycobacterium kyorinense</name>
    <dbReference type="NCBI Taxonomy" id="487514"/>
    <lineage>
        <taxon>Bacteria</taxon>
        <taxon>Bacillati</taxon>
        <taxon>Actinomycetota</taxon>
        <taxon>Actinomycetes</taxon>
        <taxon>Mycobacteriales</taxon>
        <taxon>Mycobacteriaceae</taxon>
        <taxon>Mycobacterium</taxon>
    </lineage>
</organism>
<evidence type="ECO:0000256" key="1">
    <source>
        <dbReference type="ARBA" id="ARBA00004651"/>
    </source>
</evidence>
<gene>
    <name evidence="8" type="ORF">A5707_22730</name>
</gene>
<evidence type="ECO:0000256" key="3">
    <source>
        <dbReference type="ARBA" id="ARBA00022475"/>
    </source>
</evidence>
<dbReference type="OrthoDB" id="5197368at2"/>
<evidence type="ECO:0000256" key="6">
    <source>
        <dbReference type="ARBA" id="ARBA00023136"/>
    </source>
</evidence>
<evidence type="ECO:0000256" key="2">
    <source>
        <dbReference type="ARBA" id="ARBA00011006"/>
    </source>
</evidence>
<dbReference type="GO" id="GO:0005886">
    <property type="term" value="C:plasma membrane"/>
    <property type="evidence" value="ECO:0007669"/>
    <property type="project" value="UniProtKB-SubCell"/>
</dbReference>
<keyword evidence="5 7" id="KW-1133">Transmembrane helix</keyword>
<evidence type="ECO:0000256" key="4">
    <source>
        <dbReference type="ARBA" id="ARBA00022692"/>
    </source>
</evidence>
<reference evidence="9" key="1">
    <citation type="submission" date="2016-06" db="EMBL/GenBank/DDBJ databases">
        <authorList>
            <person name="Sutton G."/>
            <person name="Brinkac L."/>
            <person name="Sanka R."/>
            <person name="Adams M."/>
            <person name="Lau E."/>
            <person name="Sam S."/>
            <person name="Sreng N."/>
            <person name="Him V."/>
            <person name="Kerleguer A."/>
            <person name="Cheng S."/>
        </authorList>
    </citation>
    <scope>NUCLEOTIDE SEQUENCE [LARGE SCALE GENOMIC DNA]</scope>
    <source>
        <strain evidence="9">E861</strain>
    </source>
</reference>
<evidence type="ECO:0000256" key="5">
    <source>
        <dbReference type="ARBA" id="ARBA00022989"/>
    </source>
</evidence>
<keyword evidence="4 7" id="KW-0812">Transmembrane</keyword>
<protein>
    <submittedName>
        <fullName evidence="8">Transglycosylase</fullName>
    </submittedName>
</protein>
<comment type="subcellular location">
    <subcellularLocation>
        <location evidence="1">Cell membrane</location>
        <topology evidence="1">Multi-pass membrane protein</topology>
    </subcellularLocation>
</comment>
<name>A0A1A2Z8Z0_9MYCO</name>
<keyword evidence="6 7" id="KW-0472">Membrane</keyword>